<gene>
    <name evidence="1" type="ORF">PHLCEN_2v9108</name>
</gene>
<comment type="caution">
    <text evidence="1">The sequence shown here is derived from an EMBL/GenBank/DDBJ whole genome shotgun (WGS) entry which is preliminary data.</text>
</comment>
<sequence length="58" mass="6438">MTCLKTCKVTFCTAIKLWYLGDTALAIGPAFEPYLGTTMKLRQASLLTSGFRKKYTSP</sequence>
<proteinExistence type="predicted"/>
<keyword evidence="2" id="KW-1185">Reference proteome</keyword>
<reference evidence="1 2" key="1">
    <citation type="submission" date="2018-02" db="EMBL/GenBank/DDBJ databases">
        <title>Genome sequence of the basidiomycete white-rot fungus Phlebia centrifuga.</title>
        <authorList>
            <person name="Granchi Z."/>
            <person name="Peng M."/>
            <person name="de Vries R.P."/>
            <person name="Hilden K."/>
            <person name="Makela M.R."/>
            <person name="Grigoriev I."/>
            <person name="Riley R."/>
        </authorList>
    </citation>
    <scope>NUCLEOTIDE SEQUENCE [LARGE SCALE GENOMIC DNA]</scope>
    <source>
        <strain evidence="1 2">FBCC195</strain>
    </source>
</reference>
<dbReference type="EMBL" id="MLYV02000893">
    <property type="protein sequence ID" value="PSR75471.1"/>
    <property type="molecule type" value="Genomic_DNA"/>
</dbReference>
<dbReference type="AlphaFoldDB" id="A0A2R6NRU2"/>
<evidence type="ECO:0000313" key="2">
    <source>
        <dbReference type="Proteomes" id="UP000186601"/>
    </source>
</evidence>
<dbReference type="Proteomes" id="UP000186601">
    <property type="component" value="Unassembled WGS sequence"/>
</dbReference>
<organism evidence="1 2">
    <name type="scientific">Hermanssonia centrifuga</name>
    <dbReference type="NCBI Taxonomy" id="98765"/>
    <lineage>
        <taxon>Eukaryota</taxon>
        <taxon>Fungi</taxon>
        <taxon>Dikarya</taxon>
        <taxon>Basidiomycota</taxon>
        <taxon>Agaricomycotina</taxon>
        <taxon>Agaricomycetes</taxon>
        <taxon>Polyporales</taxon>
        <taxon>Meruliaceae</taxon>
        <taxon>Hermanssonia</taxon>
    </lineage>
</organism>
<evidence type="ECO:0000313" key="1">
    <source>
        <dbReference type="EMBL" id="PSR75471.1"/>
    </source>
</evidence>
<name>A0A2R6NRU2_9APHY</name>
<protein>
    <submittedName>
        <fullName evidence="1">Uncharacterized protein</fullName>
    </submittedName>
</protein>
<accession>A0A2R6NRU2</accession>